<dbReference type="AlphaFoldDB" id="A0A372IRZ3"/>
<proteinExistence type="predicted"/>
<sequence length="309" mass="35255">MTPGARTILLAHNAYPDHGKYEDRLDRAIATGVPFVVEEDLAWIDGKSLLIHGAKNASGEDPTLESYFFPKIKPLIEKALQERNKGNWPVVTLYLDIKNDPPEHLQAINAILDRYQDWLTTAVKTDDLSKQSPLRLRPMMVLVEDKQNDIKQKFFYDDLPVGGAIRVFGSVTKPAENPNHLPKQEYIDSLASVPPEQIVTGHADNYHRWWGLDWSYVEKGGEEHSNAWSAEKDARLKQFVRYGHKLGYLMSFYCLDGFTQDNNQGWEAEYNFGSPDAVMPRWKAAIHAKADFISSDDYEHLSHEIQQGQ</sequence>
<evidence type="ECO:0000313" key="2">
    <source>
        <dbReference type="Proteomes" id="UP000264702"/>
    </source>
</evidence>
<accession>A0A372IRZ3</accession>
<keyword evidence="2" id="KW-1185">Reference proteome</keyword>
<organism evidence="1 2">
    <name type="scientific">Paracidobacterium acidisoli</name>
    <dbReference type="NCBI Taxonomy" id="2303751"/>
    <lineage>
        <taxon>Bacteria</taxon>
        <taxon>Pseudomonadati</taxon>
        <taxon>Acidobacteriota</taxon>
        <taxon>Terriglobia</taxon>
        <taxon>Terriglobales</taxon>
        <taxon>Acidobacteriaceae</taxon>
        <taxon>Paracidobacterium</taxon>
    </lineage>
</organism>
<name>A0A372IRZ3_9BACT</name>
<gene>
    <name evidence="1" type="ORF">D0Y96_06155</name>
</gene>
<protein>
    <submittedName>
        <fullName evidence="1">Uncharacterized protein</fullName>
    </submittedName>
</protein>
<reference evidence="1 2" key="1">
    <citation type="submission" date="2018-08" db="EMBL/GenBank/DDBJ databases">
        <title>Acidipila sp. 4G-K13, an acidobacterium isolated from forest soil.</title>
        <authorList>
            <person name="Gao Z.-H."/>
            <person name="Qiu L.-H."/>
        </authorList>
    </citation>
    <scope>NUCLEOTIDE SEQUENCE [LARGE SCALE GENOMIC DNA]</scope>
    <source>
        <strain evidence="1 2">4G-K13</strain>
    </source>
</reference>
<dbReference type="EMBL" id="QVQT01000002">
    <property type="protein sequence ID" value="RFU17707.1"/>
    <property type="molecule type" value="Genomic_DNA"/>
</dbReference>
<dbReference type="Proteomes" id="UP000264702">
    <property type="component" value="Unassembled WGS sequence"/>
</dbReference>
<comment type="caution">
    <text evidence="1">The sequence shown here is derived from an EMBL/GenBank/DDBJ whole genome shotgun (WGS) entry which is preliminary data.</text>
</comment>
<evidence type="ECO:0000313" key="1">
    <source>
        <dbReference type="EMBL" id="RFU17707.1"/>
    </source>
</evidence>